<keyword evidence="2" id="KW-1185">Reference proteome</keyword>
<dbReference type="InterPro" id="IPR011008">
    <property type="entry name" value="Dimeric_a/b-barrel"/>
</dbReference>
<evidence type="ECO:0000313" key="2">
    <source>
        <dbReference type="Proteomes" id="UP000799777"/>
    </source>
</evidence>
<reference evidence="1" key="1">
    <citation type="journal article" date="2020" name="Stud. Mycol.">
        <title>101 Dothideomycetes genomes: a test case for predicting lifestyles and emergence of pathogens.</title>
        <authorList>
            <person name="Haridas S."/>
            <person name="Albert R."/>
            <person name="Binder M."/>
            <person name="Bloem J."/>
            <person name="Labutti K."/>
            <person name="Salamov A."/>
            <person name="Andreopoulos B."/>
            <person name="Baker S."/>
            <person name="Barry K."/>
            <person name="Bills G."/>
            <person name="Bluhm B."/>
            <person name="Cannon C."/>
            <person name="Castanera R."/>
            <person name="Culley D."/>
            <person name="Daum C."/>
            <person name="Ezra D."/>
            <person name="Gonzalez J."/>
            <person name="Henrissat B."/>
            <person name="Kuo A."/>
            <person name="Liang C."/>
            <person name="Lipzen A."/>
            <person name="Lutzoni F."/>
            <person name="Magnuson J."/>
            <person name="Mondo S."/>
            <person name="Nolan M."/>
            <person name="Ohm R."/>
            <person name="Pangilinan J."/>
            <person name="Park H.-J."/>
            <person name="Ramirez L."/>
            <person name="Alfaro M."/>
            <person name="Sun H."/>
            <person name="Tritt A."/>
            <person name="Yoshinaga Y."/>
            <person name="Zwiers L.-H."/>
            <person name="Turgeon B."/>
            <person name="Goodwin S."/>
            <person name="Spatafora J."/>
            <person name="Crous P."/>
            <person name="Grigoriev I."/>
        </authorList>
    </citation>
    <scope>NUCLEOTIDE SEQUENCE</scope>
    <source>
        <strain evidence="1">CBS 110217</strain>
    </source>
</reference>
<comment type="caution">
    <text evidence="1">The sequence shown here is derived from an EMBL/GenBank/DDBJ whole genome shotgun (WGS) entry which is preliminary data.</text>
</comment>
<dbReference type="AlphaFoldDB" id="A0A9P4H1V1"/>
<dbReference type="Gene3D" id="3.30.70.100">
    <property type="match status" value="1"/>
</dbReference>
<gene>
    <name evidence="1" type="ORF">EK21DRAFT_92915</name>
</gene>
<evidence type="ECO:0008006" key="3">
    <source>
        <dbReference type="Google" id="ProtNLM"/>
    </source>
</evidence>
<protein>
    <recommendedName>
        <fullName evidence="3">ABM domain-containing protein</fullName>
    </recommendedName>
</protein>
<dbReference type="Proteomes" id="UP000799777">
    <property type="component" value="Unassembled WGS sequence"/>
</dbReference>
<sequence>MGSDTDSNDDIVIFGHWVPQSGKLDQLLAALKPTRHGDNSMLVSLAAVSRKYLFTDDESFTSQKAYDAYLSSESKTTLDQVCVNEDLLREPQREHRLIPSTGFAFRSTGLYSAPGIHVAMAKINYAPGTRSQGIEQWQKVAASVEEYEKEGTHTYWFLADPKDGNVLYSLERYQDEKYLWDVHVPSLAIQQNMKNQKYIRTGLLLRIFESVE</sequence>
<dbReference type="SUPFAM" id="SSF54909">
    <property type="entry name" value="Dimeric alpha+beta barrel"/>
    <property type="match status" value="1"/>
</dbReference>
<name>A0A9P4H1V1_9PLEO</name>
<evidence type="ECO:0000313" key="1">
    <source>
        <dbReference type="EMBL" id="KAF2025804.1"/>
    </source>
</evidence>
<organism evidence="1 2">
    <name type="scientific">Setomelanomma holmii</name>
    <dbReference type="NCBI Taxonomy" id="210430"/>
    <lineage>
        <taxon>Eukaryota</taxon>
        <taxon>Fungi</taxon>
        <taxon>Dikarya</taxon>
        <taxon>Ascomycota</taxon>
        <taxon>Pezizomycotina</taxon>
        <taxon>Dothideomycetes</taxon>
        <taxon>Pleosporomycetidae</taxon>
        <taxon>Pleosporales</taxon>
        <taxon>Pleosporineae</taxon>
        <taxon>Phaeosphaeriaceae</taxon>
        <taxon>Setomelanomma</taxon>
    </lineage>
</organism>
<dbReference type="OrthoDB" id="4520428at2759"/>
<accession>A0A9P4H1V1</accession>
<proteinExistence type="predicted"/>
<dbReference type="EMBL" id="ML978256">
    <property type="protein sequence ID" value="KAF2025804.1"/>
    <property type="molecule type" value="Genomic_DNA"/>
</dbReference>